<dbReference type="InterPro" id="IPR038798">
    <property type="entry name" value="CCDC138"/>
</dbReference>
<evidence type="ECO:0000259" key="2">
    <source>
        <dbReference type="Pfam" id="PF21035"/>
    </source>
</evidence>
<dbReference type="PANTHER" id="PTHR34523:SF1">
    <property type="entry name" value="COILED-COIL DOMAIN-CONTAINING PROTEIN 138"/>
    <property type="match status" value="1"/>
</dbReference>
<feature type="coiled-coil region" evidence="1">
    <location>
        <begin position="43"/>
        <end position="112"/>
    </location>
</feature>
<protein>
    <submittedName>
        <fullName evidence="4">Coiled-coil domain containing 138</fullName>
    </submittedName>
</protein>
<organism evidence="4 5">
    <name type="scientific">Amazona collaria</name>
    <name type="common">yellow-billed parrot</name>
    <dbReference type="NCBI Taxonomy" id="241587"/>
    <lineage>
        <taxon>Eukaryota</taxon>
        <taxon>Metazoa</taxon>
        <taxon>Chordata</taxon>
        <taxon>Craniata</taxon>
        <taxon>Vertebrata</taxon>
        <taxon>Euteleostomi</taxon>
        <taxon>Archelosauria</taxon>
        <taxon>Archosauria</taxon>
        <taxon>Dinosauria</taxon>
        <taxon>Saurischia</taxon>
        <taxon>Theropoda</taxon>
        <taxon>Coelurosauria</taxon>
        <taxon>Aves</taxon>
        <taxon>Neognathae</taxon>
        <taxon>Neoaves</taxon>
        <taxon>Telluraves</taxon>
        <taxon>Australaves</taxon>
        <taxon>Psittaciformes</taxon>
        <taxon>Psittacidae</taxon>
        <taxon>Amazona</taxon>
    </lineage>
</organism>
<evidence type="ECO:0000313" key="5">
    <source>
        <dbReference type="Proteomes" id="UP000694522"/>
    </source>
</evidence>
<name>A0A8B9F8W8_9PSIT</name>
<reference evidence="4" key="1">
    <citation type="submission" date="2025-08" db="UniProtKB">
        <authorList>
            <consortium name="Ensembl"/>
        </authorList>
    </citation>
    <scope>IDENTIFICATION</scope>
</reference>
<evidence type="ECO:0000256" key="1">
    <source>
        <dbReference type="SAM" id="Coils"/>
    </source>
</evidence>
<dbReference type="AlphaFoldDB" id="A0A8B9F8W8"/>
<accession>A0A8B9F8W8</accession>
<sequence length="449" mass="51575">ALQLQKREHFLTKREAVLFRHEAALAKIRGVEEEVHTKFGIIKEQHKAEVKQLTEVLREITKENRRLKSSFETLKEVNDSLRKQLSDITELNKKLEGQARKVQARLENLQVRKITNLKAEICDVVYVLQLPTNSQVYELLTFLMDWISDQHLSKIKIHEERKDSHKPLAIETSKKICTQERCMKLLPIATEQLQWMPFVNSKLHMPVIKFIYWSVRQLDTGVQHTTMTSTMRRLGEDIFKGIVIKGNPHNSSEQSTESKSKSAAFFKSSCMPLRFLSTLIVLKTVTQVDYLAQAFDSLRTDLKTDEGKALFLEYQCVPIILSHLKVSSRGLLSSALDGLLQMTTESDSVQPFLEACSNESFFRTCSLLLRSSKLDTQILEKLCVILQKLSRIKSNKKMFEMFTLHQMIQELHRTTSPDHVFLCINLNSILLNLGLSRSNSLTSSLSTSH</sequence>
<dbReference type="InterPro" id="IPR048751">
    <property type="entry name" value="CCDC138_CC"/>
</dbReference>
<dbReference type="Ensembl" id="ENSACOT00000006790.1">
    <property type="protein sequence ID" value="ENSACOP00000006557.1"/>
    <property type="gene ID" value="ENSACOG00000004586.1"/>
</dbReference>
<dbReference type="InterPro" id="IPR048750">
    <property type="entry name" value="CCDC138_C"/>
</dbReference>
<keyword evidence="1" id="KW-0175">Coiled coil</keyword>
<keyword evidence="5" id="KW-1185">Reference proteome</keyword>
<evidence type="ECO:0000259" key="3">
    <source>
        <dbReference type="Pfam" id="PF21037"/>
    </source>
</evidence>
<reference evidence="4" key="2">
    <citation type="submission" date="2025-09" db="UniProtKB">
        <authorList>
            <consortium name="Ensembl"/>
        </authorList>
    </citation>
    <scope>IDENTIFICATION</scope>
</reference>
<proteinExistence type="predicted"/>
<dbReference type="PANTHER" id="PTHR34523">
    <property type="entry name" value="COILED-COIL DOMAIN-CONTAINING PROTEIN 138"/>
    <property type="match status" value="1"/>
</dbReference>
<dbReference type="InterPro" id="IPR016024">
    <property type="entry name" value="ARM-type_fold"/>
</dbReference>
<dbReference type="SUPFAM" id="SSF48371">
    <property type="entry name" value="ARM repeat"/>
    <property type="match status" value="1"/>
</dbReference>
<dbReference type="Pfam" id="PF21037">
    <property type="entry name" value="CCDC138_cc"/>
    <property type="match status" value="1"/>
</dbReference>
<evidence type="ECO:0000313" key="4">
    <source>
        <dbReference type="Ensembl" id="ENSACOP00000006557.1"/>
    </source>
</evidence>
<feature type="domain" description="Coiled-coil" evidence="2">
    <location>
        <begin position="143"/>
        <end position="433"/>
    </location>
</feature>
<dbReference type="Pfam" id="PF21035">
    <property type="entry name" value="CCDC138_C"/>
    <property type="match status" value="1"/>
</dbReference>
<dbReference type="Gene3D" id="1.20.5.340">
    <property type="match status" value="1"/>
</dbReference>
<feature type="domain" description="Coiled-coil-domain-containing protein 138 coiled-coil" evidence="3">
    <location>
        <begin position="62"/>
        <end position="113"/>
    </location>
</feature>
<dbReference type="Proteomes" id="UP000694522">
    <property type="component" value="Unplaced"/>
</dbReference>